<organism evidence="6 7">
    <name type="scientific">Fibrisoma montanum</name>
    <dbReference type="NCBI Taxonomy" id="2305895"/>
    <lineage>
        <taxon>Bacteria</taxon>
        <taxon>Pseudomonadati</taxon>
        <taxon>Bacteroidota</taxon>
        <taxon>Cytophagia</taxon>
        <taxon>Cytophagales</taxon>
        <taxon>Spirosomataceae</taxon>
        <taxon>Fibrisoma</taxon>
    </lineage>
</organism>
<comment type="function">
    <text evidence="3">The glycine cleavage system catalyzes the degradation of glycine. The H protein shuttles the methylamine group of glycine from the P protein to the T protein.</text>
</comment>
<evidence type="ECO:0000256" key="3">
    <source>
        <dbReference type="HAMAP-Rule" id="MF_00272"/>
    </source>
</evidence>
<dbReference type="PROSITE" id="PS00189">
    <property type="entry name" value="LIPOYL"/>
    <property type="match status" value="1"/>
</dbReference>
<dbReference type="Gene3D" id="2.40.50.100">
    <property type="match status" value="1"/>
</dbReference>
<dbReference type="NCBIfam" id="NF002270">
    <property type="entry name" value="PRK01202.1"/>
    <property type="match status" value="1"/>
</dbReference>
<dbReference type="PANTHER" id="PTHR11715:SF3">
    <property type="entry name" value="GLYCINE CLEAVAGE SYSTEM H PROTEIN-RELATED"/>
    <property type="match status" value="1"/>
</dbReference>
<evidence type="ECO:0000256" key="4">
    <source>
        <dbReference type="PIRSR" id="PIRSR617453-50"/>
    </source>
</evidence>
<dbReference type="InterPro" id="IPR000089">
    <property type="entry name" value="Biotin_lipoyl"/>
</dbReference>
<dbReference type="Pfam" id="PF01597">
    <property type="entry name" value="GCV_H"/>
    <property type="match status" value="1"/>
</dbReference>
<comment type="similarity">
    <text evidence="1 3">Belongs to the GcvH family.</text>
</comment>
<dbReference type="InterPro" id="IPR002930">
    <property type="entry name" value="GCV_H"/>
</dbReference>
<accession>A0A418M977</accession>
<dbReference type="EMBL" id="QXED01000004">
    <property type="protein sequence ID" value="RIV22636.1"/>
    <property type="molecule type" value="Genomic_DNA"/>
</dbReference>
<sequence>MNFPAELSYTQDHEWIRIEEDGTAVVGITDFAQQELGDIVFIDVTTVGESLGKGDVFGSVEAVKTVNDLFLPIEGEVLEINAEIEKSPELVNSDPYGRGWLIRVKPADASQTDDLLTADAYKELVGA</sequence>
<evidence type="ECO:0000256" key="1">
    <source>
        <dbReference type="ARBA" id="ARBA00009249"/>
    </source>
</evidence>
<dbReference type="InterPro" id="IPR003016">
    <property type="entry name" value="2-oxoA_DH_lipoyl-BS"/>
</dbReference>
<dbReference type="RefSeq" id="WP_119668819.1">
    <property type="nucleotide sequence ID" value="NZ_QXED01000004.1"/>
</dbReference>
<feature type="domain" description="Lipoyl-binding" evidence="5">
    <location>
        <begin position="23"/>
        <end position="105"/>
    </location>
</feature>
<evidence type="ECO:0000313" key="7">
    <source>
        <dbReference type="Proteomes" id="UP000283523"/>
    </source>
</evidence>
<dbReference type="PROSITE" id="PS50968">
    <property type="entry name" value="BIOTINYL_LIPOYL"/>
    <property type="match status" value="1"/>
</dbReference>
<dbReference type="InterPro" id="IPR033753">
    <property type="entry name" value="GCV_H/Fam206"/>
</dbReference>
<dbReference type="GO" id="GO:0005829">
    <property type="term" value="C:cytosol"/>
    <property type="evidence" value="ECO:0007669"/>
    <property type="project" value="TreeGrafter"/>
</dbReference>
<evidence type="ECO:0000313" key="6">
    <source>
        <dbReference type="EMBL" id="RIV22636.1"/>
    </source>
</evidence>
<dbReference type="AlphaFoldDB" id="A0A418M977"/>
<dbReference type="PANTHER" id="PTHR11715">
    <property type="entry name" value="GLYCINE CLEAVAGE SYSTEM H PROTEIN"/>
    <property type="match status" value="1"/>
</dbReference>
<dbReference type="GO" id="GO:0019464">
    <property type="term" value="P:glycine decarboxylation via glycine cleavage system"/>
    <property type="evidence" value="ECO:0007669"/>
    <property type="project" value="UniProtKB-UniRule"/>
</dbReference>
<dbReference type="InterPro" id="IPR011053">
    <property type="entry name" value="Single_hybrid_motif"/>
</dbReference>
<reference evidence="6 7" key="1">
    <citation type="submission" date="2018-08" db="EMBL/GenBank/DDBJ databases">
        <title>Fibrisoma montanum sp. nov., isolated from Danxia mountain soil.</title>
        <authorList>
            <person name="Huang Y."/>
        </authorList>
    </citation>
    <scope>NUCLEOTIDE SEQUENCE [LARGE SCALE GENOMIC DNA]</scope>
    <source>
        <strain evidence="6 7">HYT19</strain>
    </source>
</reference>
<comment type="caution">
    <text evidence="6">The sequence shown here is derived from an EMBL/GenBank/DDBJ whole genome shotgun (WGS) entry which is preliminary data.</text>
</comment>
<name>A0A418M977_9BACT</name>
<dbReference type="SUPFAM" id="SSF51230">
    <property type="entry name" value="Single hybrid motif"/>
    <property type="match status" value="1"/>
</dbReference>
<dbReference type="NCBIfam" id="TIGR00527">
    <property type="entry name" value="gcvH"/>
    <property type="match status" value="1"/>
</dbReference>
<comment type="subunit">
    <text evidence="3">The glycine cleavage system is composed of four proteins: P, T, L and H.</text>
</comment>
<dbReference type="Proteomes" id="UP000283523">
    <property type="component" value="Unassembled WGS sequence"/>
</dbReference>
<evidence type="ECO:0000259" key="5">
    <source>
        <dbReference type="PROSITE" id="PS50968"/>
    </source>
</evidence>
<keyword evidence="2 3" id="KW-0450">Lipoyl</keyword>
<protein>
    <recommendedName>
        <fullName evidence="3">Glycine cleavage system H protein</fullName>
    </recommendedName>
</protein>
<dbReference type="HAMAP" id="MF_00272">
    <property type="entry name" value="GcvH"/>
    <property type="match status" value="1"/>
</dbReference>
<dbReference type="InterPro" id="IPR017453">
    <property type="entry name" value="GCV_H_sub"/>
</dbReference>
<dbReference type="CDD" id="cd06848">
    <property type="entry name" value="GCS_H"/>
    <property type="match status" value="1"/>
</dbReference>
<proteinExistence type="inferred from homology"/>
<feature type="modified residue" description="N6-lipoyllysine" evidence="3 4">
    <location>
        <position position="64"/>
    </location>
</feature>
<gene>
    <name evidence="3 6" type="primary">gcvH</name>
    <name evidence="6" type="ORF">DYU11_16645</name>
</gene>
<dbReference type="GO" id="GO:0005960">
    <property type="term" value="C:glycine cleavage complex"/>
    <property type="evidence" value="ECO:0007669"/>
    <property type="project" value="InterPro"/>
</dbReference>
<dbReference type="OrthoDB" id="9796712at2"/>
<evidence type="ECO:0000256" key="2">
    <source>
        <dbReference type="ARBA" id="ARBA00022823"/>
    </source>
</evidence>
<comment type="cofactor">
    <cofactor evidence="3">
        <name>(R)-lipoate</name>
        <dbReference type="ChEBI" id="CHEBI:83088"/>
    </cofactor>
    <text evidence="3">Binds 1 lipoyl cofactor covalently.</text>
</comment>
<keyword evidence="7" id="KW-1185">Reference proteome</keyword>
<dbReference type="GO" id="GO:0009249">
    <property type="term" value="P:protein lipoylation"/>
    <property type="evidence" value="ECO:0007669"/>
    <property type="project" value="TreeGrafter"/>
</dbReference>